<sequence>MTDDSLAPVRRYRPGRWRHLENAVMSLLTRVGLMPHSYLLLTRGRRTGKLRRTPVVLVELHGRRWLVAPYGVVGWVHNARAAGEVTLVRRAERRTYTIREVPAEEAGPVLQRYLDLAPAPRKYFRARRGEPVQRFVAEAHLHPVFELTPTAVPG</sequence>
<evidence type="ECO:0000313" key="1">
    <source>
        <dbReference type="EMBL" id="UYP17192.1"/>
    </source>
</evidence>
<name>A0ACD4DAY0_9NOCA</name>
<gene>
    <name evidence="1" type="ORF">OED52_10635</name>
</gene>
<reference evidence="1" key="1">
    <citation type="submission" date="2022-10" db="EMBL/GenBank/DDBJ databases">
        <title>Rhodococcus ferula Z13 complete genome.</title>
        <authorList>
            <person name="Long X."/>
            <person name="Zang M."/>
        </authorList>
    </citation>
    <scope>NUCLEOTIDE SEQUENCE</scope>
    <source>
        <strain evidence="1">Z13</strain>
    </source>
</reference>
<dbReference type="EMBL" id="CP107551">
    <property type="protein sequence ID" value="UYP17192.1"/>
    <property type="molecule type" value="Genomic_DNA"/>
</dbReference>
<organism evidence="1 2">
    <name type="scientific">Rhodococcus sacchari</name>
    <dbReference type="NCBI Taxonomy" id="2962047"/>
    <lineage>
        <taxon>Bacteria</taxon>
        <taxon>Bacillati</taxon>
        <taxon>Actinomycetota</taxon>
        <taxon>Actinomycetes</taxon>
        <taxon>Mycobacteriales</taxon>
        <taxon>Nocardiaceae</taxon>
        <taxon>Rhodococcus</taxon>
    </lineage>
</organism>
<proteinExistence type="predicted"/>
<dbReference type="Proteomes" id="UP001156484">
    <property type="component" value="Chromosome"/>
</dbReference>
<keyword evidence="2" id="KW-1185">Reference proteome</keyword>
<protein>
    <submittedName>
        <fullName evidence="1">Nitroreductase family deazaflavin-dependent oxidoreductase</fullName>
    </submittedName>
</protein>
<accession>A0ACD4DAY0</accession>
<evidence type="ECO:0000313" key="2">
    <source>
        <dbReference type="Proteomes" id="UP001156484"/>
    </source>
</evidence>